<sequence>MKPTTRAIAMGIGLAIVNVAAVVGLAAGQANAVTMPSDGTFIVDMAAQDEPPMTLAVTVDGDKVVGYATNGTDEEAWFFGSQQGGKMSMTSMYADRIDATYDGSALRGTLTMNDASAPHAFSAAPAAAPAGIYTATMNSSRASWVVRPDHTMTGVMNNSAPGDHKVTDALAAQQQQHLEQVRQMRIDQQMRQAPPMQFGTWSANIDSTQVTATRVSGGMRF</sequence>
<feature type="signal peptide" evidence="1">
    <location>
        <begin position="1"/>
        <end position="32"/>
    </location>
</feature>
<dbReference type="EMBL" id="CP080333">
    <property type="protein sequence ID" value="QYL14785.1"/>
    <property type="molecule type" value="Genomic_DNA"/>
</dbReference>
<protein>
    <submittedName>
        <fullName evidence="2">Uncharacterized protein</fullName>
    </submittedName>
</protein>
<evidence type="ECO:0000313" key="2">
    <source>
        <dbReference type="EMBL" id="QYL14785.1"/>
    </source>
</evidence>
<keyword evidence="1" id="KW-0732">Signal</keyword>
<dbReference type="RefSeq" id="WP_071944137.1">
    <property type="nucleotide sequence ID" value="NZ_BAAAVX010000017.1"/>
</dbReference>
<proteinExistence type="predicted"/>
<dbReference type="Proteomes" id="UP000825367">
    <property type="component" value="Chromosome"/>
</dbReference>
<gene>
    <name evidence="2" type="ORF">K0O64_16485</name>
</gene>
<keyword evidence="3" id="KW-1185">Reference proteome</keyword>
<name>A0ABX8VAG5_9MYCO</name>
<reference evidence="2 3" key="1">
    <citation type="submission" date="2021-07" db="EMBL/GenBank/DDBJ databases">
        <title>Whole genome sequencing of non-tuberculosis mycobacteria type-strains.</title>
        <authorList>
            <person name="Igarashi Y."/>
            <person name="Osugi A."/>
            <person name="Mitarai S."/>
        </authorList>
    </citation>
    <scope>NUCLEOTIDE SEQUENCE [LARGE SCALE GENOMIC DNA]</scope>
    <source>
        <strain evidence="2 3">JCM 16370</strain>
    </source>
</reference>
<evidence type="ECO:0000256" key="1">
    <source>
        <dbReference type="SAM" id="SignalP"/>
    </source>
</evidence>
<feature type="chain" id="PRO_5046995863" evidence="1">
    <location>
        <begin position="33"/>
        <end position="221"/>
    </location>
</feature>
<accession>A0ABX8VAG5</accession>
<organism evidence="2 3">
    <name type="scientific">Mycolicibacterium pallens</name>
    <dbReference type="NCBI Taxonomy" id="370524"/>
    <lineage>
        <taxon>Bacteria</taxon>
        <taxon>Bacillati</taxon>
        <taxon>Actinomycetota</taxon>
        <taxon>Actinomycetes</taxon>
        <taxon>Mycobacteriales</taxon>
        <taxon>Mycobacteriaceae</taxon>
        <taxon>Mycolicibacterium</taxon>
    </lineage>
</organism>
<evidence type="ECO:0000313" key="3">
    <source>
        <dbReference type="Proteomes" id="UP000825367"/>
    </source>
</evidence>